<feature type="domain" description="AAA" evidence="18">
    <location>
        <begin position="580"/>
        <end position="715"/>
    </location>
</feature>
<dbReference type="Proteomes" id="UP000644147">
    <property type="component" value="Unassembled WGS sequence"/>
</dbReference>
<keyword evidence="6" id="KW-0997">Cell inner membrane</keyword>
<evidence type="ECO:0000256" key="1">
    <source>
        <dbReference type="ARBA" id="ARBA00004429"/>
    </source>
</evidence>
<dbReference type="Pfam" id="PF13614">
    <property type="entry name" value="AAA_31"/>
    <property type="match status" value="1"/>
</dbReference>
<evidence type="ECO:0000256" key="12">
    <source>
        <dbReference type="ARBA" id="ARBA00022989"/>
    </source>
</evidence>
<dbReference type="SUPFAM" id="SSF52540">
    <property type="entry name" value="P-loop containing nucleoside triphosphate hydrolases"/>
    <property type="match status" value="1"/>
</dbReference>
<feature type="domain" description="Polysaccharide chain length determinant N-terminal" evidence="17">
    <location>
        <begin position="23"/>
        <end position="116"/>
    </location>
</feature>
<accession>A0ABS1C421</accession>
<evidence type="ECO:0000256" key="13">
    <source>
        <dbReference type="ARBA" id="ARBA00023136"/>
    </source>
</evidence>
<dbReference type="InterPro" id="IPR025669">
    <property type="entry name" value="AAA_dom"/>
</dbReference>
<proteinExistence type="inferred from homology"/>
<dbReference type="PANTHER" id="PTHR32309">
    <property type="entry name" value="TYROSINE-PROTEIN KINASE"/>
    <property type="match status" value="1"/>
</dbReference>
<evidence type="ECO:0000256" key="6">
    <source>
        <dbReference type="ARBA" id="ARBA00022519"/>
    </source>
</evidence>
<evidence type="ECO:0000256" key="15">
    <source>
        <dbReference type="ARBA" id="ARBA00051245"/>
    </source>
</evidence>
<name>A0ABS1C421_9BACT</name>
<keyword evidence="12 16" id="KW-1133">Transmembrane helix</keyword>
<dbReference type="NCBIfam" id="TIGR01007">
    <property type="entry name" value="eps_fam"/>
    <property type="match status" value="1"/>
</dbReference>
<feature type="transmembrane region" description="Helical" evidence="16">
    <location>
        <begin position="494"/>
        <end position="513"/>
    </location>
</feature>
<evidence type="ECO:0000256" key="9">
    <source>
        <dbReference type="ARBA" id="ARBA00022741"/>
    </source>
</evidence>
<keyword evidence="10" id="KW-0418">Kinase</keyword>
<dbReference type="Gene3D" id="3.40.50.300">
    <property type="entry name" value="P-loop containing nucleotide triphosphate hydrolases"/>
    <property type="match status" value="1"/>
</dbReference>
<feature type="domain" description="Tyrosine-protein kinase G-rich" evidence="19">
    <location>
        <begin position="437"/>
        <end position="510"/>
    </location>
</feature>
<evidence type="ECO:0000256" key="3">
    <source>
        <dbReference type="ARBA" id="ARBA00008883"/>
    </source>
</evidence>
<keyword evidence="5" id="KW-1003">Cell membrane</keyword>
<keyword evidence="8 16" id="KW-0812">Transmembrane</keyword>
<comment type="catalytic activity">
    <reaction evidence="15">
        <text>L-tyrosyl-[protein] + ATP = O-phospho-L-tyrosyl-[protein] + ADP + H(+)</text>
        <dbReference type="Rhea" id="RHEA:10596"/>
        <dbReference type="Rhea" id="RHEA-COMP:10136"/>
        <dbReference type="Rhea" id="RHEA-COMP:20101"/>
        <dbReference type="ChEBI" id="CHEBI:15378"/>
        <dbReference type="ChEBI" id="CHEBI:30616"/>
        <dbReference type="ChEBI" id="CHEBI:46858"/>
        <dbReference type="ChEBI" id="CHEBI:61978"/>
        <dbReference type="ChEBI" id="CHEBI:456216"/>
        <dbReference type="EC" id="2.7.10.2"/>
    </reaction>
</comment>
<comment type="subcellular location">
    <subcellularLocation>
        <location evidence="1">Cell inner membrane</location>
        <topology evidence="1">Multi-pass membrane protein</topology>
    </subcellularLocation>
</comment>
<evidence type="ECO:0000259" key="19">
    <source>
        <dbReference type="Pfam" id="PF13807"/>
    </source>
</evidence>
<comment type="similarity">
    <text evidence="2">Belongs to the CpsD/CapB family.</text>
</comment>
<comment type="similarity">
    <text evidence="3">Belongs to the etk/wzc family.</text>
</comment>
<evidence type="ECO:0000256" key="2">
    <source>
        <dbReference type="ARBA" id="ARBA00007316"/>
    </source>
</evidence>
<dbReference type="Pfam" id="PF02706">
    <property type="entry name" value="Wzz"/>
    <property type="match status" value="1"/>
</dbReference>
<evidence type="ECO:0000313" key="20">
    <source>
        <dbReference type="EMBL" id="MBK0404102.1"/>
    </source>
</evidence>
<evidence type="ECO:0000259" key="18">
    <source>
        <dbReference type="Pfam" id="PF13614"/>
    </source>
</evidence>
<dbReference type="EC" id="2.7.10.2" evidence="4"/>
<protein>
    <recommendedName>
        <fullName evidence="4">non-specific protein-tyrosine kinase</fullName>
        <ecNumber evidence="4">2.7.10.2</ecNumber>
    </recommendedName>
</protein>
<evidence type="ECO:0000256" key="14">
    <source>
        <dbReference type="ARBA" id="ARBA00023137"/>
    </source>
</evidence>
<evidence type="ECO:0000256" key="7">
    <source>
        <dbReference type="ARBA" id="ARBA00022679"/>
    </source>
</evidence>
<evidence type="ECO:0000256" key="5">
    <source>
        <dbReference type="ARBA" id="ARBA00022475"/>
    </source>
</evidence>
<gene>
    <name evidence="20" type="ORF">I5M27_13990</name>
</gene>
<organism evidence="20 21">
    <name type="scientific">Adhaeribacter terrigena</name>
    <dbReference type="NCBI Taxonomy" id="2793070"/>
    <lineage>
        <taxon>Bacteria</taxon>
        <taxon>Pseudomonadati</taxon>
        <taxon>Bacteroidota</taxon>
        <taxon>Cytophagia</taxon>
        <taxon>Cytophagales</taxon>
        <taxon>Hymenobacteraceae</taxon>
        <taxon>Adhaeribacter</taxon>
    </lineage>
</organism>
<keyword evidence="11" id="KW-0067">ATP-binding</keyword>
<keyword evidence="7 20" id="KW-0808">Transferase</keyword>
<keyword evidence="21" id="KW-1185">Reference proteome</keyword>
<sequence length="771" mass="86586">MNNTTSRTNIPVNPFYFPQEEENEINLKELVYKYLAYWKWFALSLALALLTAFIYLKTQNPQYKITSSVLIKDNKNNLGQDDLMKQLDIFSSNKVVDNEIEILKSFTLMEKVITNLNLHVQYFTSDSFKDIELYGQTSPIHLEVIKANDLAFEEPLEIKITSKNAIEINGKTHPLNQLIQTEAGTFKISLTGKNPDLHELTVHLSPIQPLVEDYLENLKVETSSKMSSVLMLSLESPVQEKGKDILNKLIEVYNAAGLEDKNKVAANTLVFIDERLALISKDLTEVEKNVEEFKSREGITDISAESKLFLESVKENDAQLNQVKIQQGILNSIEQYVRNKENKTGTVPATLGLSDPVLLGLLDQLAELEAKRVQTSKLVKADNPMMIAIEDQIGNLKKSLNENIQTFRKSLAITRQQLERQNAKMESLIRTVPGKERALLDISRQQAIKNNLYIFLLQKREETALAYASAVSDSRTIDEARSSNKPVKPVKRNIFLLFALAGLGIPFGFIYLIDLLNDKVKNRQEIKKATQAPILADISLGDQEEAIVINHQSRSVIAEQIRGLRTNLSFLAPGKGVHTILFTSSISGEGKSFVSLNLGASLAMTDKRTVILEMDMRKPKLHAALEIPNTTGISSYLIGKASLQEILRPVSGQENYYVITCGPIPPNPVELLVNGRLSELFQELKEQFDYIVVDAPPVGMVTDAQILGQHADATLFLVRHNFTHKASLKQIDTLYKEQKFQNLNLIFNAVKKGGKYGYGYSHGYGYGYYSN</sequence>
<keyword evidence="14" id="KW-0829">Tyrosine-protein kinase</keyword>
<dbReference type="Pfam" id="PF13807">
    <property type="entry name" value="GNVR"/>
    <property type="match status" value="1"/>
</dbReference>
<dbReference type="GO" id="GO:0004715">
    <property type="term" value="F:non-membrane spanning protein tyrosine kinase activity"/>
    <property type="evidence" value="ECO:0007669"/>
    <property type="project" value="UniProtKB-EC"/>
</dbReference>
<keyword evidence="9" id="KW-0547">Nucleotide-binding</keyword>
<evidence type="ECO:0000259" key="17">
    <source>
        <dbReference type="Pfam" id="PF02706"/>
    </source>
</evidence>
<dbReference type="EMBL" id="JAEHFX010000007">
    <property type="protein sequence ID" value="MBK0404102.1"/>
    <property type="molecule type" value="Genomic_DNA"/>
</dbReference>
<dbReference type="CDD" id="cd05387">
    <property type="entry name" value="BY-kinase"/>
    <property type="match status" value="1"/>
</dbReference>
<evidence type="ECO:0000256" key="11">
    <source>
        <dbReference type="ARBA" id="ARBA00022840"/>
    </source>
</evidence>
<dbReference type="InterPro" id="IPR003856">
    <property type="entry name" value="LPS_length_determ_N"/>
</dbReference>
<dbReference type="InterPro" id="IPR050445">
    <property type="entry name" value="Bact_polysacc_biosynth/exp"/>
</dbReference>
<dbReference type="InterPro" id="IPR032807">
    <property type="entry name" value="GNVR"/>
</dbReference>
<evidence type="ECO:0000256" key="4">
    <source>
        <dbReference type="ARBA" id="ARBA00011903"/>
    </source>
</evidence>
<dbReference type="InterPro" id="IPR005702">
    <property type="entry name" value="Wzc-like_C"/>
</dbReference>
<evidence type="ECO:0000256" key="16">
    <source>
        <dbReference type="SAM" id="Phobius"/>
    </source>
</evidence>
<dbReference type="PANTHER" id="PTHR32309:SF13">
    <property type="entry name" value="FERRIC ENTEROBACTIN TRANSPORT PROTEIN FEPE"/>
    <property type="match status" value="1"/>
</dbReference>
<dbReference type="InterPro" id="IPR027417">
    <property type="entry name" value="P-loop_NTPase"/>
</dbReference>
<keyword evidence="13 16" id="KW-0472">Membrane</keyword>
<evidence type="ECO:0000256" key="8">
    <source>
        <dbReference type="ARBA" id="ARBA00022692"/>
    </source>
</evidence>
<feature type="transmembrane region" description="Helical" evidence="16">
    <location>
        <begin position="37"/>
        <end position="56"/>
    </location>
</feature>
<comment type="caution">
    <text evidence="20">The sequence shown here is derived from an EMBL/GenBank/DDBJ whole genome shotgun (WGS) entry which is preliminary data.</text>
</comment>
<evidence type="ECO:0000256" key="10">
    <source>
        <dbReference type="ARBA" id="ARBA00022777"/>
    </source>
</evidence>
<evidence type="ECO:0000313" key="21">
    <source>
        <dbReference type="Proteomes" id="UP000644147"/>
    </source>
</evidence>
<reference evidence="20 21" key="1">
    <citation type="submission" date="2020-12" db="EMBL/GenBank/DDBJ databases">
        <title>Bacterial novel species Adhaeribacter sp. BT258 isolated from soil.</title>
        <authorList>
            <person name="Jung H.-Y."/>
        </authorList>
    </citation>
    <scope>NUCLEOTIDE SEQUENCE [LARGE SCALE GENOMIC DNA]</scope>
    <source>
        <strain evidence="20 21">BT258</strain>
    </source>
</reference>